<organism evidence="1 2">
    <name type="scientific">Candidatus Nomurabacteria bacterium RIFCSPHIGHO2_01_FULL_42_16</name>
    <dbReference type="NCBI Taxonomy" id="1801743"/>
    <lineage>
        <taxon>Bacteria</taxon>
        <taxon>Candidatus Nomuraibacteriota</taxon>
    </lineage>
</organism>
<gene>
    <name evidence="1" type="ORF">A2824_02480</name>
</gene>
<evidence type="ECO:0000313" key="1">
    <source>
        <dbReference type="EMBL" id="OGI69003.1"/>
    </source>
</evidence>
<evidence type="ECO:0000313" key="2">
    <source>
        <dbReference type="Proteomes" id="UP000178059"/>
    </source>
</evidence>
<dbReference type="STRING" id="1801743.A2824_02480"/>
<comment type="caution">
    <text evidence="1">The sequence shown here is derived from an EMBL/GenBank/DDBJ whole genome shotgun (WGS) entry which is preliminary data.</text>
</comment>
<reference evidence="1 2" key="1">
    <citation type="journal article" date="2016" name="Nat. Commun.">
        <title>Thousands of microbial genomes shed light on interconnected biogeochemical processes in an aquifer system.</title>
        <authorList>
            <person name="Anantharaman K."/>
            <person name="Brown C.T."/>
            <person name="Hug L.A."/>
            <person name="Sharon I."/>
            <person name="Castelle C.J."/>
            <person name="Probst A.J."/>
            <person name="Thomas B.C."/>
            <person name="Singh A."/>
            <person name="Wilkins M.J."/>
            <person name="Karaoz U."/>
            <person name="Brodie E.L."/>
            <person name="Williams K.H."/>
            <person name="Hubbard S.S."/>
            <person name="Banfield J.F."/>
        </authorList>
    </citation>
    <scope>NUCLEOTIDE SEQUENCE [LARGE SCALE GENOMIC DNA]</scope>
</reference>
<protein>
    <submittedName>
        <fullName evidence="1">Uncharacterized protein</fullName>
    </submittedName>
</protein>
<dbReference type="EMBL" id="MFTT01000035">
    <property type="protein sequence ID" value="OGI69003.1"/>
    <property type="molecule type" value="Genomic_DNA"/>
</dbReference>
<dbReference type="Proteomes" id="UP000178059">
    <property type="component" value="Unassembled WGS sequence"/>
</dbReference>
<accession>A0A1F6VH78</accession>
<name>A0A1F6VH78_9BACT</name>
<dbReference type="AlphaFoldDB" id="A0A1F6VH78"/>
<sequence length="695" mass="72898">MNNFLNLKDQLSENNLETKPNPHKKRWPSRHIFLTSVLLISIAFSAGKISGAAGAPDPGHLWSEIEQVALSIGQGGTGLEILGTTGQLLIVNGAGDALEYQTLDTAIVPENGNLYYTTARHDADFDTRLAIKTTSDLAEGSNLYYTDGRFDSRLALKTTDDLTEGANLYYTDLRARGSLSASSPILYDNVTGAFSLDTVPTSFGGTGLISYNAGDILYASAANTLSALAKGATNQLLGMSAGATGPEYKTLSGTANQITITNGAGTITLAAPQNIHTAALPTFTGLTLSGLGTGIVHANASGVFSSSAVNLASSDVTGILPIGSGGTGQTTANAAFNALAPSQAGQANKFLQTNGANTSWTTIDKTFIGLSNVENIALSTWPGGANIVNLGTIVTGAWQATPIADTYIASSAAWNAKEPAIALGNALQYFRGDKTWQTLDTSVVPENGNLYYTDARFDSRLAGKTTDDMAEGSNLYYTTGRHDADFDIRLAANTTDNLAEGLTNLYYTDLRADARIAAAAGVSIAELIAGKIPSSYLPALAITDTYVVADEPSMLALPAQTGDVAVRTDLNKSLILAGADPASISDWQELLTPTDTVLAVNGQTGVVSLTTDDISESANLYYTDARFDSGFSAKTTDDLALGAVNKYYNMTIYEVADDAERDALVGMKKGDIVTYTDESKAYIYDGLAWKKLSGV</sequence>
<proteinExistence type="predicted"/>